<dbReference type="EMBL" id="AE010299">
    <property type="protein sequence ID" value="AAM04639.1"/>
    <property type="molecule type" value="Genomic_DNA"/>
</dbReference>
<dbReference type="Proteomes" id="UP000002487">
    <property type="component" value="Chromosome"/>
</dbReference>
<proteinExistence type="predicted"/>
<dbReference type="KEGG" id="mac:MA_1220"/>
<evidence type="ECO:0000313" key="3">
    <source>
        <dbReference type="Proteomes" id="UP000002487"/>
    </source>
</evidence>
<dbReference type="InterPro" id="IPR049939">
    <property type="entry name" value="NifE-like"/>
</dbReference>
<dbReference type="InterPro" id="IPR000510">
    <property type="entry name" value="Nase/OxRdtase_comp1"/>
</dbReference>
<dbReference type="EnsemblBacteria" id="AAM04639">
    <property type="protein sequence ID" value="AAM04639"/>
    <property type="gene ID" value="MA_1220"/>
</dbReference>
<dbReference type="PANTHER" id="PTHR42956">
    <property type="entry name" value="NITROGENASE IRON-MOLYBDENUM COFACTOR BIOSYNTHESIS PROTEIN NIFE"/>
    <property type="match status" value="1"/>
</dbReference>
<evidence type="ECO:0000313" key="2">
    <source>
        <dbReference type="EMBL" id="AAM04639.1"/>
    </source>
</evidence>
<keyword evidence="3" id="KW-1185">Reference proteome</keyword>
<dbReference type="GO" id="GO:0016491">
    <property type="term" value="F:oxidoreductase activity"/>
    <property type="evidence" value="ECO:0007669"/>
    <property type="project" value="InterPro"/>
</dbReference>
<gene>
    <name evidence="2" type="primary">vnfN</name>
    <name evidence="2" type="ordered locus">MA_1220</name>
</gene>
<dbReference type="Gene3D" id="3.40.50.1980">
    <property type="entry name" value="Nitrogenase molybdenum iron protein domain"/>
    <property type="match status" value="3"/>
</dbReference>
<accession>Q8TRG0</accession>
<dbReference type="SUPFAM" id="SSF53807">
    <property type="entry name" value="Helical backbone' metal receptor"/>
    <property type="match status" value="1"/>
</dbReference>
<sequence length="457" mass="51267">MYNLCREGEGQMYDELKFENCNHSKDPMVGCALEGAAGILAGIKDISIVIHSPQGCSSTVSVAYDTHEIDFTKRKVACTRLFETDIVMGASDKLKELIREVDSKFKTRAIFVIGTCAADIIGEDLEGLCRNLQPQINAKLIPLMAGGFRGDSYAGIDMGLKVLFPFIKKQSEKIPNTVNLIAPQANLNPTWWADLKWIREVLEKIGIRVLAVLPHETSLEELGSAGLASADILLSHDAGYEFGLKMQEVHGIPLILSDIPLPVGLKNTARWLRALGKYFGIEENVETIIKEGEDLTIDVLRRRGLMMIQRYRNCRVAVSADATLGIGLTRMLFEELEMIPELLLFRSSMPDSQSLLENELKAMGISPRVVFSADGYQVKQSLMDSNVDAVFGSSWEYYMAEELGIKFAFDVFNPTNRVNYLNKSYFGYEGMLNFLENVANDWERSLRSKQINWEEYL</sequence>
<name>Q8TRG0_METAC</name>
<dbReference type="PANTHER" id="PTHR42956:SF1">
    <property type="entry name" value="NITROGENASE IRON-MOLYBDENUM COFACTOR BIOSYNTHESIS PROTEIN NIFE"/>
    <property type="match status" value="1"/>
</dbReference>
<organism evidence="2 3">
    <name type="scientific">Methanosarcina acetivorans (strain ATCC 35395 / DSM 2834 / JCM 12185 / C2A)</name>
    <dbReference type="NCBI Taxonomy" id="188937"/>
    <lineage>
        <taxon>Archaea</taxon>
        <taxon>Methanobacteriati</taxon>
        <taxon>Methanobacteriota</taxon>
        <taxon>Stenosarchaea group</taxon>
        <taxon>Methanomicrobia</taxon>
        <taxon>Methanosarcinales</taxon>
        <taxon>Methanosarcinaceae</taxon>
        <taxon>Methanosarcina</taxon>
    </lineage>
</organism>
<dbReference type="HOGENOM" id="CLU_025876_4_0_2"/>
<dbReference type="STRING" id="188937.MA_1220"/>
<dbReference type="InParanoid" id="Q8TRG0"/>
<dbReference type="CDD" id="cd01971">
    <property type="entry name" value="Nitrogenase_VnfN_like"/>
    <property type="match status" value="1"/>
</dbReference>
<feature type="domain" description="Nitrogenase/oxidoreductase component 1" evidence="1">
    <location>
        <begin position="31"/>
        <end position="442"/>
    </location>
</feature>
<protein>
    <submittedName>
        <fullName evidence="2">Nitrogenase associated protein N</fullName>
    </submittedName>
</protein>
<evidence type="ECO:0000259" key="1">
    <source>
        <dbReference type="Pfam" id="PF00148"/>
    </source>
</evidence>
<dbReference type="AlphaFoldDB" id="Q8TRG0"/>
<dbReference type="PhylomeDB" id="Q8TRG0"/>
<dbReference type="Pfam" id="PF00148">
    <property type="entry name" value="Oxidored_nitro"/>
    <property type="match status" value="1"/>
</dbReference>
<reference evidence="2 3" key="1">
    <citation type="journal article" date="2002" name="Genome Res.">
        <title>The genome of Methanosarcina acetivorans reveals extensive metabolic and physiological diversity.</title>
        <authorList>
            <person name="Galagan J.E."/>
            <person name="Nusbaum C."/>
            <person name="Roy A."/>
            <person name="Endrizzi M.G."/>
            <person name="Macdonald P."/>
            <person name="FitzHugh W."/>
            <person name="Calvo S."/>
            <person name="Engels R."/>
            <person name="Smirnov S."/>
            <person name="Atnoor D."/>
            <person name="Brown A."/>
            <person name="Allen N."/>
            <person name="Naylor J."/>
            <person name="Stange-Thomann N."/>
            <person name="DeArellano K."/>
            <person name="Johnson R."/>
            <person name="Linton L."/>
            <person name="McEwan P."/>
            <person name="McKernan K."/>
            <person name="Talamas J."/>
            <person name="Tirrell A."/>
            <person name="Ye W."/>
            <person name="Zimmer A."/>
            <person name="Barber R.D."/>
            <person name="Cann I."/>
            <person name="Graham D.E."/>
            <person name="Grahame D.A."/>
            <person name="Guss A."/>
            <person name="Hedderich R."/>
            <person name="Ingram-Smith C."/>
            <person name="Kuettner C.H."/>
            <person name="Krzycki J.A."/>
            <person name="Leigh J.A."/>
            <person name="Li W."/>
            <person name="Liu J."/>
            <person name="Mukhopadhyay B."/>
            <person name="Reeve J.N."/>
            <person name="Smith K."/>
            <person name="Springer T.A."/>
            <person name="Umayam L.A."/>
            <person name="White O."/>
            <person name="White R.H."/>
            <person name="de Macario E.C."/>
            <person name="Ferry J.G."/>
            <person name="Jarrell K.F."/>
            <person name="Jing H."/>
            <person name="Macario A.J.L."/>
            <person name="Paulsen I."/>
            <person name="Pritchett M."/>
            <person name="Sowers K.R."/>
            <person name="Swanson R.V."/>
            <person name="Zinder S.H."/>
            <person name="Lander E."/>
            <person name="Metcalf W.W."/>
            <person name="Birren B."/>
        </authorList>
    </citation>
    <scope>NUCLEOTIDE SEQUENCE [LARGE SCALE GENOMIC DNA]</scope>
    <source>
        <strain evidence="3">ATCC 35395 / DSM 2834 / JCM 12185 / C2A</strain>
    </source>
</reference>